<dbReference type="RefSeq" id="WP_172412926.1">
    <property type="nucleotide sequence ID" value="NZ_CP016329.1"/>
</dbReference>
<dbReference type="PANTHER" id="PTHR10908:SF0">
    <property type="entry name" value="SEROTONIN N-ACETYLTRANSFERASE"/>
    <property type="match status" value="1"/>
</dbReference>
<keyword evidence="2" id="KW-0012">Acyltransferase</keyword>
<dbReference type="EMBL" id="CP016329">
    <property type="protein sequence ID" value="AQN78972.1"/>
    <property type="molecule type" value="Genomic_DNA"/>
</dbReference>
<evidence type="ECO:0000313" key="5">
    <source>
        <dbReference type="Proteomes" id="UP000188147"/>
    </source>
</evidence>
<accession>A0ABM6HRX6</accession>
<proteinExistence type="predicted"/>
<feature type="domain" description="N-acetyltransferase" evidence="3">
    <location>
        <begin position="1"/>
        <end position="162"/>
    </location>
</feature>
<dbReference type="Pfam" id="PF13508">
    <property type="entry name" value="Acetyltransf_7"/>
    <property type="match status" value="1"/>
</dbReference>
<evidence type="ECO:0000256" key="2">
    <source>
        <dbReference type="ARBA" id="ARBA00023315"/>
    </source>
</evidence>
<dbReference type="PANTHER" id="PTHR10908">
    <property type="entry name" value="SEROTONIN N-ACETYLTRANSFERASE"/>
    <property type="match status" value="1"/>
</dbReference>
<evidence type="ECO:0000313" key="4">
    <source>
        <dbReference type="EMBL" id="AQN78972.1"/>
    </source>
</evidence>
<dbReference type="PROSITE" id="PS51186">
    <property type="entry name" value="GNAT"/>
    <property type="match status" value="1"/>
</dbReference>
<protein>
    <submittedName>
        <fullName evidence="4">Acetyltransferase</fullName>
    </submittedName>
</protein>
<keyword evidence="5" id="KW-1185">Reference proteome</keyword>
<dbReference type="CDD" id="cd04301">
    <property type="entry name" value="NAT_SF"/>
    <property type="match status" value="1"/>
</dbReference>
<dbReference type="GeneID" id="66531675"/>
<reference evidence="4 5" key="1">
    <citation type="submission" date="2016-06" db="EMBL/GenBank/DDBJ databases">
        <authorList>
            <person name="Kim H.J."/>
        </authorList>
    </citation>
    <scope>NUCLEOTIDE SEQUENCE [LARGE SCALE GENOMIC DNA]</scope>
    <source>
        <strain evidence="4 5">KFRI01</strain>
    </source>
</reference>
<dbReference type="InterPro" id="IPR000182">
    <property type="entry name" value="GNAT_dom"/>
</dbReference>
<dbReference type="InterPro" id="IPR016181">
    <property type="entry name" value="Acyl_CoA_acyltransferase"/>
</dbReference>
<dbReference type="SUPFAM" id="SSF55729">
    <property type="entry name" value="Acyl-CoA N-acyltransferases (Nat)"/>
    <property type="match status" value="1"/>
</dbReference>
<dbReference type="Gene3D" id="3.40.630.30">
    <property type="match status" value="1"/>
</dbReference>
<name>A0ABM6HRX6_9LACO</name>
<sequence length="164" mass="18365">MQFRNATHEDIEMILTIENQGFNQDEAGTRDQYLDRIANFPETFIVAEDEQAGVLGFICGPAVNQRFVEDWMYEENPKNIAQGGYQTVQTVAVHQAARGLGLGSQLLAQLTTRAQAAEREAIALTCLADRIPFYEKNGFTNLGPSQSTHAGEQWYNMEKILQHA</sequence>
<dbReference type="Proteomes" id="UP000188147">
    <property type="component" value="Chromosome"/>
</dbReference>
<evidence type="ECO:0000256" key="1">
    <source>
        <dbReference type="ARBA" id="ARBA00022679"/>
    </source>
</evidence>
<evidence type="ECO:0000259" key="3">
    <source>
        <dbReference type="PROSITE" id="PS51186"/>
    </source>
</evidence>
<keyword evidence="1" id="KW-0808">Transferase</keyword>
<gene>
    <name evidence="4" type="ORF">A9176_00515</name>
</gene>
<dbReference type="InterPro" id="IPR051635">
    <property type="entry name" value="SNAT-like"/>
</dbReference>
<organism evidence="4 5">
    <name type="scientific">Leuconostoc garlicum</name>
    <dbReference type="NCBI Taxonomy" id="255248"/>
    <lineage>
        <taxon>Bacteria</taxon>
        <taxon>Bacillati</taxon>
        <taxon>Bacillota</taxon>
        <taxon>Bacilli</taxon>
        <taxon>Lactobacillales</taxon>
        <taxon>Lactobacillaceae</taxon>
        <taxon>Leuconostoc</taxon>
    </lineage>
</organism>